<dbReference type="RefSeq" id="WP_216964928.1">
    <property type="nucleotide sequence ID" value="NZ_JAHOPB010000002.1"/>
</dbReference>
<dbReference type="EMBL" id="JAHOPB010000002">
    <property type="protein sequence ID" value="MBU8876268.1"/>
    <property type="molecule type" value="Genomic_DNA"/>
</dbReference>
<name>A0ABS6IPL4_9HYPH</name>
<evidence type="ECO:0000313" key="3">
    <source>
        <dbReference type="Proteomes" id="UP000727907"/>
    </source>
</evidence>
<organism evidence="2 3">
    <name type="scientific">Reyranella humidisoli</name>
    <dbReference type="NCBI Taxonomy" id="2849149"/>
    <lineage>
        <taxon>Bacteria</taxon>
        <taxon>Pseudomonadati</taxon>
        <taxon>Pseudomonadota</taxon>
        <taxon>Alphaproteobacteria</taxon>
        <taxon>Hyphomicrobiales</taxon>
        <taxon>Reyranellaceae</taxon>
        <taxon>Reyranella</taxon>
    </lineage>
</organism>
<reference evidence="2 3" key="1">
    <citation type="submission" date="2021-06" db="EMBL/GenBank/DDBJ databases">
        <authorList>
            <person name="Lee D.H."/>
        </authorList>
    </citation>
    <scope>NUCLEOTIDE SEQUENCE [LARGE SCALE GENOMIC DNA]</scope>
    <source>
        <strain evidence="2 3">MMS21-HV4-11</strain>
    </source>
</reference>
<gene>
    <name evidence="2" type="ORF">KQ910_21015</name>
</gene>
<dbReference type="PANTHER" id="PTHR38600:SF2">
    <property type="entry name" value="SLL0088 PROTEIN"/>
    <property type="match status" value="1"/>
</dbReference>
<accession>A0ABS6IPL4</accession>
<dbReference type="NCBIfam" id="NF033788">
    <property type="entry name" value="HTH_metalloreg"/>
    <property type="match status" value="1"/>
</dbReference>
<dbReference type="Pfam" id="PF12840">
    <property type="entry name" value="HTH_20"/>
    <property type="match status" value="1"/>
</dbReference>
<sequence length="119" mass="13630">MDVLSRTFSALSDPTRRAILARLANGGATVGELAEPFEMSLPAVSRHLKVLTDAGLIERHTEAQWRRCELRGEGLRAAADWIEHYRRFWEASFDRLDAFLRDTEPKPKKGKPNARRKDR</sequence>
<evidence type="ECO:0000259" key="1">
    <source>
        <dbReference type="PROSITE" id="PS50987"/>
    </source>
</evidence>
<proteinExistence type="predicted"/>
<dbReference type="InterPro" id="IPR001845">
    <property type="entry name" value="HTH_ArsR_DNA-bd_dom"/>
</dbReference>
<dbReference type="PANTHER" id="PTHR38600">
    <property type="entry name" value="TRANSCRIPTIONAL REGULATORY PROTEIN"/>
    <property type="match status" value="1"/>
</dbReference>
<dbReference type="PROSITE" id="PS50987">
    <property type="entry name" value="HTH_ARSR_2"/>
    <property type="match status" value="1"/>
</dbReference>
<feature type="domain" description="HTH arsR-type" evidence="1">
    <location>
        <begin position="1"/>
        <end position="90"/>
    </location>
</feature>
<dbReference type="CDD" id="cd00090">
    <property type="entry name" value="HTH_ARSR"/>
    <property type="match status" value="1"/>
</dbReference>
<comment type="caution">
    <text evidence="2">The sequence shown here is derived from an EMBL/GenBank/DDBJ whole genome shotgun (WGS) entry which is preliminary data.</text>
</comment>
<dbReference type="Proteomes" id="UP000727907">
    <property type="component" value="Unassembled WGS sequence"/>
</dbReference>
<dbReference type="InterPro" id="IPR011991">
    <property type="entry name" value="ArsR-like_HTH"/>
</dbReference>
<evidence type="ECO:0000313" key="2">
    <source>
        <dbReference type="EMBL" id="MBU8876268.1"/>
    </source>
</evidence>
<dbReference type="SMART" id="SM00418">
    <property type="entry name" value="HTH_ARSR"/>
    <property type="match status" value="1"/>
</dbReference>
<keyword evidence="3" id="KW-1185">Reference proteome</keyword>
<protein>
    <submittedName>
        <fullName evidence="2">Metalloregulator ArsR/SmtB family transcription factor</fullName>
    </submittedName>
</protein>